<keyword evidence="6" id="KW-1185">Reference proteome</keyword>
<evidence type="ECO:0000256" key="3">
    <source>
        <dbReference type="ARBA" id="ARBA00022679"/>
    </source>
</evidence>
<evidence type="ECO:0000313" key="6">
    <source>
        <dbReference type="Proteomes" id="UP000230423"/>
    </source>
</evidence>
<protein>
    <submittedName>
        <fullName evidence="5">Uncharacterized protein</fullName>
    </submittedName>
</protein>
<dbReference type="OrthoDB" id="10050085at2759"/>
<evidence type="ECO:0000256" key="4">
    <source>
        <dbReference type="ARBA" id="ARBA00022691"/>
    </source>
</evidence>
<evidence type="ECO:0000313" key="5">
    <source>
        <dbReference type="EMBL" id="PIO53166.1"/>
    </source>
</evidence>
<dbReference type="GO" id="GO:0008168">
    <property type="term" value="F:methyltransferase activity"/>
    <property type="evidence" value="ECO:0007669"/>
    <property type="project" value="UniProtKB-KW"/>
</dbReference>
<sequence length="97" mass="11075">SLFDWSNVCEWIASIENTEEMPSVMQQAAREKVKAVLEVDVQKTPVIQGVHWQREGSEIPEKFQLQGGVTDATTYNFGGKVFKCHRLQRSHIEEALK</sequence>
<comment type="similarity">
    <text evidence="1">Belongs to the class I-like SAM-binding methyltransferase superfamily. NNMT/PNMT/TEMT family.</text>
</comment>
<reference evidence="5 6" key="1">
    <citation type="submission" date="2015-09" db="EMBL/GenBank/DDBJ databases">
        <title>Draft genome of the parasitic nematode Teladorsagia circumcincta isolate WARC Sus (inbred).</title>
        <authorList>
            <person name="Mitreva M."/>
        </authorList>
    </citation>
    <scope>NUCLEOTIDE SEQUENCE [LARGE SCALE GENOMIC DNA]</scope>
    <source>
        <strain evidence="5 6">S</strain>
    </source>
</reference>
<proteinExistence type="inferred from homology"/>
<dbReference type="Proteomes" id="UP000230423">
    <property type="component" value="Unassembled WGS sequence"/>
</dbReference>
<feature type="non-terminal residue" evidence="5">
    <location>
        <position position="1"/>
    </location>
</feature>
<name>A0A2G9T5D8_TELCI</name>
<evidence type="ECO:0000256" key="2">
    <source>
        <dbReference type="ARBA" id="ARBA00022603"/>
    </source>
</evidence>
<gene>
    <name evidence="5" type="ORF">TELCIR_25510</name>
</gene>
<dbReference type="EMBL" id="KZ417970">
    <property type="protein sequence ID" value="PIO53166.1"/>
    <property type="molecule type" value="Genomic_DNA"/>
</dbReference>
<accession>A0A2G9T5D8</accession>
<dbReference type="AlphaFoldDB" id="A0A2G9T5D8"/>
<feature type="non-terminal residue" evidence="5">
    <location>
        <position position="97"/>
    </location>
</feature>
<dbReference type="GO" id="GO:0032259">
    <property type="term" value="P:methylation"/>
    <property type="evidence" value="ECO:0007669"/>
    <property type="project" value="UniProtKB-KW"/>
</dbReference>
<organism evidence="5 6">
    <name type="scientific">Teladorsagia circumcincta</name>
    <name type="common">Brown stomach worm</name>
    <name type="synonym">Ostertagia circumcincta</name>
    <dbReference type="NCBI Taxonomy" id="45464"/>
    <lineage>
        <taxon>Eukaryota</taxon>
        <taxon>Metazoa</taxon>
        <taxon>Ecdysozoa</taxon>
        <taxon>Nematoda</taxon>
        <taxon>Chromadorea</taxon>
        <taxon>Rhabditida</taxon>
        <taxon>Rhabditina</taxon>
        <taxon>Rhabditomorpha</taxon>
        <taxon>Strongyloidea</taxon>
        <taxon>Trichostrongylidae</taxon>
        <taxon>Teladorsagia</taxon>
    </lineage>
</organism>
<dbReference type="Pfam" id="PF01234">
    <property type="entry name" value="NNMT_PNMT_TEMT"/>
    <property type="match status" value="1"/>
</dbReference>
<keyword evidence="2" id="KW-0489">Methyltransferase</keyword>
<dbReference type="InterPro" id="IPR000940">
    <property type="entry name" value="NNMT_TEMT_trans"/>
</dbReference>
<evidence type="ECO:0000256" key="1">
    <source>
        <dbReference type="ARBA" id="ARBA00007996"/>
    </source>
</evidence>
<keyword evidence="3" id="KW-0808">Transferase</keyword>
<keyword evidence="4" id="KW-0949">S-adenosyl-L-methionine</keyword>
<dbReference type="Gene3D" id="3.40.50.150">
    <property type="entry name" value="Vaccinia Virus protein VP39"/>
    <property type="match status" value="1"/>
</dbReference>
<dbReference type="InterPro" id="IPR029063">
    <property type="entry name" value="SAM-dependent_MTases_sf"/>
</dbReference>